<evidence type="ECO:0000313" key="2">
    <source>
        <dbReference type="EMBL" id="TCV90285.1"/>
    </source>
</evidence>
<gene>
    <name evidence="2" type="ORF">EDC63_101255</name>
</gene>
<protein>
    <submittedName>
        <fullName evidence="2">IS4 family transposase</fullName>
    </submittedName>
</protein>
<dbReference type="RefSeq" id="WP_124947752.1">
    <property type="nucleotide sequence ID" value="NZ_SMCO01000001.1"/>
</dbReference>
<dbReference type="OrthoDB" id="111180at2"/>
<evidence type="ECO:0000259" key="1">
    <source>
        <dbReference type="Pfam" id="PF05598"/>
    </source>
</evidence>
<dbReference type="EMBL" id="SMCO01000001">
    <property type="protein sequence ID" value="TCV90285.1"/>
    <property type="molecule type" value="Genomic_DNA"/>
</dbReference>
<reference evidence="2 3" key="1">
    <citation type="submission" date="2019-03" db="EMBL/GenBank/DDBJ databases">
        <title>Genomic Encyclopedia of Type Strains, Phase IV (KMG-IV): sequencing the most valuable type-strain genomes for metagenomic binning, comparative biology and taxonomic classification.</title>
        <authorList>
            <person name="Goeker M."/>
        </authorList>
    </citation>
    <scope>NUCLEOTIDE SEQUENCE [LARGE SCALE GENOMIC DNA]</scope>
    <source>
        <strain evidence="2 3">DSM 100309</strain>
    </source>
</reference>
<dbReference type="AlphaFoldDB" id="A0A4R3YCU4"/>
<proteinExistence type="predicted"/>
<evidence type="ECO:0000313" key="3">
    <source>
        <dbReference type="Proteomes" id="UP000295367"/>
    </source>
</evidence>
<dbReference type="PANTHER" id="PTHR33408">
    <property type="entry name" value="TRANSPOSASE"/>
    <property type="match status" value="1"/>
</dbReference>
<dbReference type="InterPro" id="IPR008490">
    <property type="entry name" value="Transposase_InsH_N"/>
</dbReference>
<comment type="caution">
    <text evidence="2">The sequence shown here is derived from an EMBL/GenBank/DDBJ whole genome shotgun (WGS) entry which is preliminary data.</text>
</comment>
<dbReference type="Pfam" id="PF05598">
    <property type="entry name" value="DUF772"/>
    <property type="match status" value="1"/>
</dbReference>
<dbReference type="Proteomes" id="UP000295367">
    <property type="component" value="Unassembled WGS sequence"/>
</dbReference>
<accession>A0A4R3YCU4</accession>
<dbReference type="PANTHER" id="PTHR33408:SF4">
    <property type="entry name" value="TRANSPOSASE DDE DOMAIN-CONTAINING PROTEIN"/>
    <property type="match status" value="1"/>
</dbReference>
<feature type="domain" description="Transposase InsH N-terminal" evidence="1">
    <location>
        <begin position="19"/>
        <end position="109"/>
    </location>
</feature>
<keyword evidence="3" id="KW-1185">Reference proteome</keyword>
<sequence>MARFKPIHKGLKLLPVDFDRQLIPGSFEYALCHLVDHELNLSDFHARYKNNDEGASAYDPAVLIKIILLAYSRGLIHSRKIEAACRENVLFMAVSGDSQPHFTTLAAFVSGMGDTIAKLFGQVLLICDRQGLIGREMFAIDGVKLPANASKAKSGTRADYQRQVDRMERAAKQIVAKHQCTDAAPTDEAIMLRDARKLERLHKEAQQLRDWLVKNPHDRKGSKNKVRLSNLTDNESAKIATNKGVVQGYTGVATVDEQSQLTA</sequence>
<name>A0A4R3YCU4_9PROT</name>
<organism evidence="2 3">
    <name type="scientific">Sulfurirhabdus autotrophica</name>
    <dbReference type="NCBI Taxonomy" id="1706046"/>
    <lineage>
        <taxon>Bacteria</taxon>
        <taxon>Pseudomonadati</taxon>
        <taxon>Pseudomonadota</taxon>
        <taxon>Betaproteobacteria</taxon>
        <taxon>Nitrosomonadales</taxon>
        <taxon>Sulfuricellaceae</taxon>
        <taxon>Sulfurirhabdus</taxon>
    </lineage>
</organism>